<reference evidence="2 3" key="1">
    <citation type="submission" date="2007-10" db="EMBL/GenBank/DDBJ databases">
        <title>Complete sequence of Caldivirga maquilingensis IC-167.</title>
        <authorList>
            <consortium name="US DOE Joint Genome Institute"/>
            <person name="Copeland A."/>
            <person name="Lucas S."/>
            <person name="Lapidus A."/>
            <person name="Barry K."/>
            <person name="Glavina del Rio T."/>
            <person name="Dalin E."/>
            <person name="Tice H."/>
            <person name="Pitluck S."/>
            <person name="Saunders E."/>
            <person name="Brettin T."/>
            <person name="Bruce D."/>
            <person name="Detter J.C."/>
            <person name="Han C."/>
            <person name="Schmutz J."/>
            <person name="Larimer F."/>
            <person name="Land M."/>
            <person name="Hauser L."/>
            <person name="Kyrpides N."/>
            <person name="Ivanova N."/>
            <person name="Biddle J.F."/>
            <person name="Zhang Z."/>
            <person name="Fitz-Gibbon S.T."/>
            <person name="Lowe T.M."/>
            <person name="Saltikov C."/>
            <person name="House C.H."/>
            <person name="Richardson P."/>
        </authorList>
    </citation>
    <scope>NUCLEOTIDE SEQUENCE [LARGE SCALE GENOMIC DNA]</scope>
    <source>
        <strain evidence="3">ATCC 700844 / DSM 13496 / JCM 10307 / IC-167</strain>
    </source>
</reference>
<dbReference type="EMBL" id="CP000852">
    <property type="protein sequence ID" value="ABW01542.1"/>
    <property type="molecule type" value="Genomic_DNA"/>
</dbReference>
<dbReference type="Proteomes" id="UP000001137">
    <property type="component" value="Chromosome"/>
</dbReference>
<protein>
    <submittedName>
        <fullName evidence="2">Uncharacterized protein</fullName>
    </submittedName>
</protein>
<dbReference type="eggNOG" id="arCOG05463">
    <property type="taxonomic scope" value="Archaea"/>
</dbReference>
<sequence>MGNEELNVKELLELRRRIRERVNELRDELSMLESTLKVIDALIRTRSITTADKVSPKEELHLTAASGEEVAKLTYDDDKIVIEFSKPITEQPPLRRFFIEKVLNSLKGEDEELINNGELDESMGFDYEIEKNSEGLITRIIIRNYREQRRLRRIIDAIKWTVSKIGEKQGSETS</sequence>
<dbReference type="AlphaFoldDB" id="A8MCN6"/>
<feature type="coiled-coil region" evidence="1">
    <location>
        <begin position="8"/>
        <end position="42"/>
    </location>
</feature>
<dbReference type="OrthoDB" id="31397at2157"/>
<dbReference type="RefSeq" id="WP_012185762.1">
    <property type="nucleotide sequence ID" value="NC_009954.1"/>
</dbReference>
<gene>
    <name evidence="2" type="ordered locus">Cmaq_0706</name>
</gene>
<accession>A8MCN6</accession>
<keyword evidence="1" id="KW-0175">Coiled coil</keyword>
<dbReference type="KEGG" id="cma:Cmaq_0706"/>
<name>A8MCN6_CALMQ</name>
<evidence type="ECO:0000313" key="3">
    <source>
        <dbReference type="Proteomes" id="UP000001137"/>
    </source>
</evidence>
<dbReference type="HOGENOM" id="CLU_124258_0_0_2"/>
<organism evidence="2 3">
    <name type="scientific">Caldivirga maquilingensis (strain ATCC 700844 / DSM 13496 / JCM 10307 / IC-167)</name>
    <dbReference type="NCBI Taxonomy" id="397948"/>
    <lineage>
        <taxon>Archaea</taxon>
        <taxon>Thermoproteota</taxon>
        <taxon>Thermoprotei</taxon>
        <taxon>Thermoproteales</taxon>
        <taxon>Thermoproteaceae</taxon>
        <taxon>Caldivirga</taxon>
    </lineage>
</organism>
<keyword evidence="3" id="KW-1185">Reference proteome</keyword>
<dbReference type="GeneID" id="5709592"/>
<evidence type="ECO:0000313" key="2">
    <source>
        <dbReference type="EMBL" id="ABW01542.1"/>
    </source>
</evidence>
<proteinExistence type="predicted"/>
<evidence type="ECO:0000256" key="1">
    <source>
        <dbReference type="SAM" id="Coils"/>
    </source>
</evidence>